<evidence type="ECO:0000256" key="2">
    <source>
        <dbReference type="SAM" id="MobiDB-lite"/>
    </source>
</evidence>
<feature type="domain" description="Peptidase M28" evidence="4">
    <location>
        <begin position="141"/>
        <end position="331"/>
    </location>
</feature>
<proteinExistence type="predicted"/>
<feature type="signal peptide" evidence="3">
    <location>
        <begin position="1"/>
        <end position="22"/>
    </location>
</feature>
<protein>
    <submittedName>
        <fullName evidence="5">M20/M25/M40 family metallo-hydrolase</fullName>
    </submittedName>
</protein>
<dbReference type="EMBL" id="JAUHJR010000002">
    <property type="protein sequence ID" value="MDN4160796.1"/>
    <property type="molecule type" value="Genomic_DNA"/>
</dbReference>
<reference evidence="5" key="1">
    <citation type="submission" date="2023-06" db="EMBL/GenBank/DDBJ databases">
        <title>Draft genome sequence of Nocardioides sp. SOB72.</title>
        <authorList>
            <person name="Zhang G."/>
        </authorList>
    </citation>
    <scope>NUCLEOTIDE SEQUENCE</scope>
    <source>
        <strain evidence="5">SOB72</strain>
    </source>
</reference>
<dbReference type="RefSeq" id="WP_300959684.1">
    <property type="nucleotide sequence ID" value="NZ_JAUHJR010000002.1"/>
</dbReference>
<comment type="caution">
    <text evidence="5">The sequence shown here is derived from an EMBL/GenBank/DDBJ whole genome shotgun (WGS) entry which is preliminary data.</text>
</comment>
<organism evidence="5 6">
    <name type="scientific">Nocardioides abyssi</name>
    <dbReference type="NCBI Taxonomy" id="3058370"/>
    <lineage>
        <taxon>Bacteria</taxon>
        <taxon>Bacillati</taxon>
        <taxon>Actinomycetota</taxon>
        <taxon>Actinomycetes</taxon>
        <taxon>Propionibacteriales</taxon>
        <taxon>Nocardioidaceae</taxon>
        <taxon>Nocardioides</taxon>
    </lineage>
</organism>
<name>A0ABT8ES05_9ACTN</name>
<sequence>MRRSAIVSVGLALCLLGACSDAPRGDSSGSPALPTSSAPPSPASTPTSAPTPTASPTATATTEPARRVSPDDVRVATAVAAVEHLAGRVGPRPGTSAAYRRAAGWVQGRFEELGWTVERQAFRTPAGVSWGVPVRAGRSTNVVATRGDVRSGRPWLLVGAHLDTVPQAPGAEDNASGVGVLLAVAEALAERRTRMPVVLVAFGSEEPRGPSDDEHHYGSRAYVAGLSTAERGSLNGMVSLDRVGVGSVLPVGSAGEGDPVQRQLLAAAERAGVPTVVDTEQRSSDHWSFVRAGLPGARLGSTPYAAYHSANDVPAVVSRDQLRRTARTVVSWLR</sequence>
<dbReference type="PROSITE" id="PS00758">
    <property type="entry name" value="ARGE_DAPE_CPG2_1"/>
    <property type="match status" value="1"/>
</dbReference>
<dbReference type="Proteomes" id="UP001168537">
    <property type="component" value="Unassembled WGS sequence"/>
</dbReference>
<dbReference type="InterPro" id="IPR001261">
    <property type="entry name" value="ArgE/DapE_CS"/>
</dbReference>
<evidence type="ECO:0000313" key="5">
    <source>
        <dbReference type="EMBL" id="MDN4160796.1"/>
    </source>
</evidence>
<feature type="chain" id="PRO_5045369997" evidence="3">
    <location>
        <begin position="23"/>
        <end position="334"/>
    </location>
</feature>
<dbReference type="InterPro" id="IPR007484">
    <property type="entry name" value="Peptidase_M28"/>
</dbReference>
<dbReference type="PANTHER" id="PTHR12147:SF26">
    <property type="entry name" value="PEPTIDASE M28 DOMAIN-CONTAINING PROTEIN"/>
    <property type="match status" value="1"/>
</dbReference>
<feature type="compositionally biased region" description="Low complexity" evidence="2">
    <location>
        <begin position="27"/>
        <end position="36"/>
    </location>
</feature>
<keyword evidence="1" id="KW-0378">Hydrolase</keyword>
<dbReference type="Gene3D" id="3.40.630.10">
    <property type="entry name" value="Zn peptidases"/>
    <property type="match status" value="1"/>
</dbReference>
<keyword evidence="3" id="KW-0732">Signal</keyword>
<evidence type="ECO:0000256" key="3">
    <source>
        <dbReference type="SAM" id="SignalP"/>
    </source>
</evidence>
<dbReference type="PROSITE" id="PS51257">
    <property type="entry name" value="PROKAR_LIPOPROTEIN"/>
    <property type="match status" value="1"/>
</dbReference>
<gene>
    <name evidence="5" type="ORF">QWY29_05470</name>
</gene>
<keyword evidence="6" id="KW-1185">Reference proteome</keyword>
<evidence type="ECO:0000256" key="1">
    <source>
        <dbReference type="ARBA" id="ARBA00022801"/>
    </source>
</evidence>
<evidence type="ECO:0000259" key="4">
    <source>
        <dbReference type="Pfam" id="PF04389"/>
    </source>
</evidence>
<feature type="region of interest" description="Disordered" evidence="2">
    <location>
        <begin position="24"/>
        <end position="71"/>
    </location>
</feature>
<dbReference type="SUPFAM" id="SSF53187">
    <property type="entry name" value="Zn-dependent exopeptidases"/>
    <property type="match status" value="1"/>
</dbReference>
<dbReference type="PANTHER" id="PTHR12147">
    <property type="entry name" value="METALLOPEPTIDASE M28 FAMILY MEMBER"/>
    <property type="match status" value="1"/>
</dbReference>
<feature type="compositionally biased region" description="Low complexity" evidence="2">
    <location>
        <begin position="44"/>
        <end position="62"/>
    </location>
</feature>
<dbReference type="Pfam" id="PF04389">
    <property type="entry name" value="Peptidase_M28"/>
    <property type="match status" value="1"/>
</dbReference>
<evidence type="ECO:0000313" key="6">
    <source>
        <dbReference type="Proteomes" id="UP001168537"/>
    </source>
</evidence>
<dbReference type="InterPro" id="IPR045175">
    <property type="entry name" value="M28_fam"/>
</dbReference>
<accession>A0ABT8ES05</accession>